<accession>A0ABX2IDV6</accession>
<dbReference type="RefSeq" id="WP_170021167.1">
    <property type="nucleotide sequence ID" value="NZ_JABCSC020000001.1"/>
</dbReference>
<dbReference type="Proteomes" id="UP000778523">
    <property type="component" value="Unassembled WGS sequence"/>
</dbReference>
<name>A0ABX2IDV6_9RHOO</name>
<protein>
    <submittedName>
        <fullName evidence="1">Uncharacterized protein</fullName>
    </submittedName>
</protein>
<dbReference type="EMBL" id="JABCSC020000001">
    <property type="protein sequence ID" value="NSL54711.1"/>
    <property type="molecule type" value="Genomic_DNA"/>
</dbReference>
<sequence>MLLKKYEEAGHLFNANLFEACSDGKLEAYRGELILLEGAMLDTSGRRKPPLKVLQQAAMLADDSQLKFFTGMLDDVADVPTLLERYGKDMAADTLSVIFVVNINKPAIFDHYTSTVYLIPMDDGLPWSELMQLAGLEKADVKSLSSPDKIQAVYRELTSFRPRNAVSVALADVPALSNGKQREMRGAV</sequence>
<proteinExistence type="predicted"/>
<organism evidence="1 2">
    <name type="scientific">Uliginosibacterium aquaticum</name>
    <dbReference type="NCBI Taxonomy" id="2731212"/>
    <lineage>
        <taxon>Bacteria</taxon>
        <taxon>Pseudomonadati</taxon>
        <taxon>Pseudomonadota</taxon>
        <taxon>Betaproteobacteria</taxon>
        <taxon>Rhodocyclales</taxon>
        <taxon>Zoogloeaceae</taxon>
        <taxon>Uliginosibacterium</taxon>
    </lineage>
</organism>
<keyword evidence="2" id="KW-1185">Reference proteome</keyword>
<evidence type="ECO:0000313" key="2">
    <source>
        <dbReference type="Proteomes" id="UP000778523"/>
    </source>
</evidence>
<gene>
    <name evidence="1" type="ORF">HJ583_006725</name>
</gene>
<comment type="caution">
    <text evidence="1">The sequence shown here is derived from an EMBL/GenBank/DDBJ whole genome shotgun (WGS) entry which is preliminary data.</text>
</comment>
<reference evidence="1 2" key="1">
    <citation type="submission" date="2020-06" db="EMBL/GenBank/DDBJ databases">
        <title>Draft genome of Uliginosibacterium sp. IMCC34675.</title>
        <authorList>
            <person name="Song J."/>
        </authorList>
    </citation>
    <scope>NUCLEOTIDE SEQUENCE [LARGE SCALE GENOMIC DNA]</scope>
    <source>
        <strain evidence="1 2">IMCC34675</strain>
    </source>
</reference>
<evidence type="ECO:0000313" key="1">
    <source>
        <dbReference type="EMBL" id="NSL54711.1"/>
    </source>
</evidence>